<keyword evidence="2" id="KW-0378">Hydrolase</keyword>
<dbReference type="Proteomes" id="UP000195897">
    <property type="component" value="Unassembled WGS sequence"/>
</dbReference>
<dbReference type="PROSITE" id="PS51192">
    <property type="entry name" value="HELICASE_ATP_BIND_1"/>
    <property type="match status" value="1"/>
</dbReference>
<accession>A0A1Y4L7G0</accession>
<dbReference type="InterPro" id="IPR050615">
    <property type="entry name" value="ATP-dep_DNA_Helicase"/>
</dbReference>
<dbReference type="PROSITE" id="PS51194">
    <property type="entry name" value="HELICASE_CTER"/>
    <property type="match status" value="1"/>
</dbReference>
<keyword evidence="1" id="KW-0547">Nucleotide-binding</keyword>
<dbReference type="InterPro" id="IPR001650">
    <property type="entry name" value="Helicase_C-like"/>
</dbReference>
<keyword evidence="4" id="KW-0067">ATP-binding</keyword>
<dbReference type="GO" id="GO:0005524">
    <property type="term" value="F:ATP binding"/>
    <property type="evidence" value="ECO:0007669"/>
    <property type="project" value="UniProtKB-KW"/>
</dbReference>
<feature type="domain" description="Helicase C-terminal" evidence="7">
    <location>
        <begin position="504"/>
        <end position="659"/>
    </location>
</feature>
<evidence type="ECO:0008006" key="10">
    <source>
        <dbReference type="Google" id="ProtNLM"/>
    </source>
</evidence>
<dbReference type="GO" id="GO:0016787">
    <property type="term" value="F:hydrolase activity"/>
    <property type="evidence" value="ECO:0007669"/>
    <property type="project" value="UniProtKB-KW"/>
</dbReference>
<gene>
    <name evidence="8" type="ORF">B5F17_11830</name>
</gene>
<feature type="coiled-coil region" evidence="5">
    <location>
        <begin position="454"/>
        <end position="481"/>
    </location>
</feature>
<dbReference type="Gene3D" id="3.40.50.300">
    <property type="entry name" value="P-loop containing nucleotide triphosphate hydrolases"/>
    <property type="match status" value="2"/>
</dbReference>
<evidence type="ECO:0000259" key="6">
    <source>
        <dbReference type="PROSITE" id="PS51192"/>
    </source>
</evidence>
<name>A0A1Y4L7G0_9FIRM</name>
<evidence type="ECO:0000256" key="2">
    <source>
        <dbReference type="ARBA" id="ARBA00022801"/>
    </source>
</evidence>
<evidence type="ECO:0000256" key="3">
    <source>
        <dbReference type="ARBA" id="ARBA00022806"/>
    </source>
</evidence>
<dbReference type="InterPro" id="IPR027417">
    <property type="entry name" value="P-loop_NTPase"/>
</dbReference>
<dbReference type="AlphaFoldDB" id="A0A1Y4L7G0"/>
<dbReference type="GO" id="GO:0003677">
    <property type="term" value="F:DNA binding"/>
    <property type="evidence" value="ECO:0007669"/>
    <property type="project" value="InterPro"/>
</dbReference>
<keyword evidence="5" id="KW-0175">Coiled coil</keyword>
<evidence type="ECO:0000313" key="8">
    <source>
        <dbReference type="EMBL" id="OUP51810.1"/>
    </source>
</evidence>
<dbReference type="Pfam" id="PF04851">
    <property type="entry name" value="ResIII"/>
    <property type="match status" value="1"/>
</dbReference>
<evidence type="ECO:0000256" key="5">
    <source>
        <dbReference type="SAM" id="Coils"/>
    </source>
</evidence>
<dbReference type="RefSeq" id="WP_087374100.1">
    <property type="nucleotide sequence ID" value="NZ_NFKK01000017.1"/>
</dbReference>
<dbReference type="PANTHER" id="PTHR11274:SF0">
    <property type="entry name" value="GENERAL TRANSCRIPTION AND DNA REPAIR FACTOR IIH HELICASE SUBUNIT XPB"/>
    <property type="match status" value="1"/>
</dbReference>
<evidence type="ECO:0000259" key="7">
    <source>
        <dbReference type="PROSITE" id="PS51194"/>
    </source>
</evidence>
<dbReference type="SMART" id="SM00490">
    <property type="entry name" value="HELICc"/>
    <property type="match status" value="1"/>
</dbReference>
<reference evidence="9" key="1">
    <citation type="submission" date="2017-04" db="EMBL/GenBank/DDBJ databases">
        <title>Function of individual gut microbiota members based on whole genome sequencing of pure cultures obtained from chicken caecum.</title>
        <authorList>
            <person name="Medvecky M."/>
            <person name="Cejkova D."/>
            <person name="Polansky O."/>
            <person name="Karasova D."/>
            <person name="Kubasova T."/>
            <person name="Cizek A."/>
            <person name="Rychlik I."/>
        </authorList>
    </citation>
    <scope>NUCLEOTIDE SEQUENCE [LARGE SCALE GENOMIC DNA]</scope>
    <source>
        <strain evidence="9">An180</strain>
    </source>
</reference>
<dbReference type="InterPro" id="IPR006935">
    <property type="entry name" value="Helicase/UvrB_N"/>
</dbReference>
<protein>
    <recommendedName>
        <fullName evidence="10">DNA helicase</fullName>
    </recommendedName>
</protein>
<evidence type="ECO:0000256" key="4">
    <source>
        <dbReference type="ARBA" id="ARBA00022840"/>
    </source>
</evidence>
<feature type="domain" description="Helicase ATP-binding" evidence="6">
    <location>
        <begin position="253"/>
        <end position="418"/>
    </location>
</feature>
<comment type="caution">
    <text evidence="8">The sequence shown here is derived from an EMBL/GenBank/DDBJ whole genome shotgun (WGS) entry which is preliminary data.</text>
</comment>
<proteinExistence type="predicted"/>
<sequence>MSLRTVSFQDTYWSGENDLIKEFYVPCMEESIEYCRAVGYFHSSIFCYITNGLYPFIQNGGRMRIVCSVNVSPEDERQIALGYDIRQLLEDKIAPATQELIDLNIANIKNLCWLIKNNRLDIRVCLRKDPNTPGAYRLFHEKFGIFKDADENAVSFLGSVNETLGGWINNEESFEVSQNWIPALQSRVEQKIQRFERLWDGTAGNIVTFDFPKASRLKLIQNAPEHPVDYIYRVSAGIHPNFKPRSCQEDAKNAFLQKNFSCLFMMATGSGKTKAAMYAISQIDTWKLLLICVPSLELVEQWEADVHLFYPNTPIIKCGSPYRGHKELLKSLTQARFPEQVVVISTYDSAQGDYYMAKWRLAKPEQFAMICDEVHNIGAPKSQTLMELNPAYRIGLSATPRRNFDEIGSEKIFDFYHQNTFEFSIRDAQREHYLVEYQYRILPCAMPEEDWESYKEFSKEIMQLQRTLEQEENEKEQLRLRQRIEGHYRDRAKLLKKNNQKVQTLQIIFNEIPPTARVLIYGDDLHHLDKLGQELDRIGKYYFKYTGELDAQKERPTILKEFRQGIRKILLAVGCLDEGIDIPACDVAVFISSSTSERQFIQRRGRVLRTASGKTSARIYDYLVYPILSARTNDNERHLALSMIDAQYQRINLMVEDAINGIQERQKLDQFLSQRRLNPYDF</sequence>
<evidence type="ECO:0000313" key="9">
    <source>
        <dbReference type="Proteomes" id="UP000195897"/>
    </source>
</evidence>
<keyword evidence="3" id="KW-0347">Helicase</keyword>
<dbReference type="SMART" id="SM00487">
    <property type="entry name" value="DEXDc"/>
    <property type="match status" value="1"/>
</dbReference>
<dbReference type="Pfam" id="PF00271">
    <property type="entry name" value="Helicase_C"/>
    <property type="match status" value="1"/>
</dbReference>
<dbReference type="EMBL" id="NFKK01000017">
    <property type="protein sequence ID" value="OUP51810.1"/>
    <property type="molecule type" value="Genomic_DNA"/>
</dbReference>
<dbReference type="SUPFAM" id="SSF52540">
    <property type="entry name" value="P-loop containing nucleoside triphosphate hydrolases"/>
    <property type="match status" value="1"/>
</dbReference>
<dbReference type="CDD" id="cd09179">
    <property type="entry name" value="PLDc_N_DEXD_a"/>
    <property type="match status" value="1"/>
</dbReference>
<organism evidence="8 9">
    <name type="scientific">Butyricicoccus pullicaecorum</name>
    <dbReference type="NCBI Taxonomy" id="501571"/>
    <lineage>
        <taxon>Bacteria</taxon>
        <taxon>Bacillati</taxon>
        <taxon>Bacillota</taxon>
        <taxon>Clostridia</taxon>
        <taxon>Eubacteriales</taxon>
        <taxon>Butyricicoccaceae</taxon>
        <taxon>Butyricicoccus</taxon>
    </lineage>
</organism>
<dbReference type="GO" id="GO:0004386">
    <property type="term" value="F:helicase activity"/>
    <property type="evidence" value="ECO:0007669"/>
    <property type="project" value="UniProtKB-KW"/>
</dbReference>
<dbReference type="InterPro" id="IPR014001">
    <property type="entry name" value="Helicase_ATP-bd"/>
</dbReference>
<evidence type="ECO:0000256" key="1">
    <source>
        <dbReference type="ARBA" id="ARBA00022741"/>
    </source>
</evidence>
<dbReference type="PANTHER" id="PTHR11274">
    <property type="entry name" value="RAD25/XP-B DNA REPAIR HELICASE"/>
    <property type="match status" value="1"/>
</dbReference>